<evidence type="ECO:0000313" key="1">
    <source>
        <dbReference type="EMBL" id="GMF24109.1"/>
    </source>
</evidence>
<evidence type="ECO:0000313" key="2">
    <source>
        <dbReference type="Proteomes" id="UP001165121"/>
    </source>
</evidence>
<proteinExistence type="predicted"/>
<comment type="caution">
    <text evidence="1">The sequence shown here is derived from an EMBL/GenBank/DDBJ whole genome shotgun (WGS) entry which is preliminary data.</text>
</comment>
<dbReference type="Proteomes" id="UP001165121">
    <property type="component" value="Unassembled WGS sequence"/>
</dbReference>
<accession>A0A9W6U293</accession>
<dbReference type="EMBL" id="BSXT01000313">
    <property type="protein sequence ID" value="GMF24109.1"/>
    <property type="molecule type" value="Genomic_DNA"/>
</dbReference>
<keyword evidence="2" id="KW-1185">Reference proteome</keyword>
<organism evidence="1 2">
    <name type="scientific">Phytophthora fragariaefolia</name>
    <dbReference type="NCBI Taxonomy" id="1490495"/>
    <lineage>
        <taxon>Eukaryota</taxon>
        <taxon>Sar</taxon>
        <taxon>Stramenopiles</taxon>
        <taxon>Oomycota</taxon>
        <taxon>Peronosporomycetes</taxon>
        <taxon>Peronosporales</taxon>
        <taxon>Peronosporaceae</taxon>
        <taxon>Phytophthora</taxon>
    </lineage>
</organism>
<dbReference type="AlphaFoldDB" id="A0A9W6U293"/>
<protein>
    <submittedName>
        <fullName evidence="1">Unnamed protein product</fullName>
    </submittedName>
</protein>
<name>A0A9W6U293_9STRA</name>
<sequence length="103" mass="11433">MSLFSAMADEGSVWAQGSSLFNISSPLNDLLEKDDFTLEQVLQEDELVQEVKTRNTKLIDLYAPPPSLFFPPLFPIPSVSSEHFATSAKRASKRATKRGPSNF</sequence>
<gene>
    <name evidence="1" type="ORF">Pfra01_000397100</name>
</gene>
<reference evidence="1" key="1">
    <citation type="submission" date="2023-04" db="EMBL/GenBank/DDBJ databases">
        <title>Phytophthora fragariaefolia NBRC 109709.</title>
        <authorList>
            <person name="Ichikawa N."/>
            <person name="Sato H."/>
            <person name="Tonouchi N."/>
        </authorList>
    </citation>
    <scope>NUCLEOTIDE SEQUENCE</scope>
    <source>
        <strain evidence="1">NBRC 109709</strain>
    </source>
</reference>